<evidence type="ECO:0000256" key="4">
    <source>
        <dbReference type="ARBA" id="ARBA00022801"/>
    </source>
</evidence>
<accession>A0A508B110</accession>
<evidence type="ECO:0000313" key="11">
    <source>
        <dbReference type="Proteomes" id="UP000320431"/>
    </source>
</evidence>
<dbReference type="PIRSF" id="PIRSF001134">
    <property type="entry name" value="Streptogrisin"/>
    <property type="match status" value="1"/>
</dbReference>
<dbReference type="EMBL" id="VICD02000086">
    <property type="protein sequence ID" value="KAB8193940.1"/>
    <property type="molecule type" value="Genomic_DNA"/>
</dbReference>
<dbReference type="SUPFAM" id="SSF50494">
    <property type="entry name" value="Trypsin-like serine proteases"/>
    <property type="match status" value="1"/>
</dbReference>
<dbReference type="SUPFAM" id="SSF54806">
    <property type="entry name" value="Alpha-lytic protease prodomain"/>
    <property type="match status" value="2"/>
</dbReference>
<evidence type="ECO:0000256" key="3">
    <source>
        <dbReference type="ARBA" id="ARBA00022729"/>
    </source>
</evidence>
<dbReference type="GO" id="GO:0005576">
    <property type="term" value="C:extracellular region"/>
    <property type="evidence" value="ECO:0007669"/>
    <property type="project" value="InterPro"/>
</dbReference>
<dbReference type="CDD" id="cd21112">
    <property type="entry name" value="alphaLP-like"/>
    <property type="match status" value="1"/>
</dbReference>
<dbReference type="InterPro" id="IPR004236">
    <property type="entry name" value="Pept_S1_alpha_lytic"/>
</dbReference>
<evidence type="ECO:0000256" key="6">
    <source>
        <dbReference type="ARBA" id="ARBA00023145"/>
    </source>
</evidence>
<evidence type="ECO:0000313" key="10">
    <source>
        <dbReference type="EMBL" id="KAB8193940.1"/>
    </source>
</evidence>
<dbReference type="Proteomes" id="UP000320431">
    <property type="component" value="Unassembled WGS sequence"/>
</dbReference>
<sequence length="415" mass="43058">MRLETRHGPPPLLQLPFFDTRSFGMRKFIVSAISASLAMALSVSAFAADDYSPAMKMAIQRDLGLSGAQLAQYVKAERLAAHQQRTASRQLGRDFAGVWLERKADGSFGVVTASTSMGKAGTAAGVETRQARYSLASLNAVKDQLDAQLARSGAPRGVYSWAVDLPSNSVVVGIAPDAQDAAIDFIARSGLEADSVRFETIKDPPQRHATIQGGRGYRAGPYACTVGFAVTRGGTPGFATAGHCGNVGVVVYDEASGVRLGSFAGSAMPGPYQTGPDRAWVRVDAGHALSPSVYGYSNQDLPVHGSNEAAVGAMVCRSGRTTGGLHCGYIISKNITVSYTDPNTGTHDGTVTGLTRTSACSDRGDSGGPFMAAAGQAQGVLSGGSGTCQNGGNTSYFTPINSILSVYGLTLRTSP</sequence>
<feature type="domain" description="Peptidase S1A alpha-lytic prodomain" evidence="9">
    <location>
        <begin position="133"/>
        <end position="192"/>
    </location>
</feature>
<dbReference type="Gene3D" id="2.40.10.10">
    <property type="entry name" value="Trypsin-like serine proteases"/>
    <property type="match status" value="2"/>
</dbReference>
<dbReference type="InterPro" id="IPR043504">
    <property type="entry name" value="Peptidase_S1_PA_chymotrypsin"/>
</dbReference>
<dbReference type="InterPro" id="IPR001316">
    <property type="entry name" value="Pept_S1A_streptogrisin"/>
</dbReference>
<comment type="similarity">
    <text evidence="1">Belongs to the peptidase S1 family.</text>
</comment>
<evidence type="ECO:0000256" key="5">
    <source>
        <dbReference type="ARBA" id="ARBA00022825"/>
    </source>
</evidence>
<keyword evidence="5" id="KW-0720">Serine protease</keyword>
<dbReference type="GO" id="GO:0006508">
    <property type="term" value="P:proteolysis"/>
    <property type="evidence" value="ECO:0007669"/>
    <property type="project" value="UniProtKB-KW"/>
</dbReference>
<dbReference type="GO" id="GO:0004252">
    <property type="term" value="F:serine-type endopeptidase activity"/>
    <property type="evidence" value="ECO:0007669"/>
    <property type="project" value="InterPro"/>
</dbReference>
<gene>
    <name evidence="10" type="ORF">FKV24_006285</name>
</gene>
<feature type="domain" description="Peptidase S1" evidence="8">
    <location>
        <begin position="212"/>
        <end position="405"/>
    </location>
</feature>
<dbReference type="PRINTS" id="PR00861">
    <property type="entry name" value="ALYTICPTASE"/>
</dbReference>
<keyword evidence="3" id="KW-0732">Signal</keyword>
<dbReference type="Pfam" id="PF00089">
    <property type="entry name" value="Trypsin"/>
    <property type="match status" value="1"/>
</dbReference>
<evidence type="ECO:0000259" key="9">
    <source>
        <dbReference type="Pfam" id="PF02983"/>
    </source>
</evidence>
<reference evidence="10 11" key="1">
    <citation type="submission" date="2019-10" db="EMBL/GenBank/DDBJ databases">
        <title>Lysobacter alkalisoli sp. nov., isolated from saline-alkaline soil.</title>
        <authorList>
            <person name="Sun J.-Q."/>
        </authorList>
    </citation>
    <scope>NUCLEOTIDE SEQUENCE [LARGE SCALE GENOMIC DNA]</scope>
    <source>
        <strain evidence="10 11">KCTC 42381</strain>
    </source>
</reference>
<evidence type="ECO:0000256" key="2">
    <source>
        <dbReference type="ARBA" id="ARBA00022670"/>
    </source>
</evidence>
<keyword evidence="4" id="KW-0378">Hydrolase</keyword>
<dbReference type="InterPro" id="IPR037295">
    <property type="entry name" value="Alpha-lytic_protease_prodomain"/>
</dbReference>
<dbReference type="InterPro" id="IPR035070">
    <property type="entry name" value="Streptogrisin_prodomain"/>
</dbReference>
<dbReference type="AlphaFoldDB" id="A0A508B110"/>
<name>A0A508B110_9GAMM</name>
<organism evidence="10 11">
    <name type="scientific">Marilutibacter maris</name>
    <dbReference type="NCBI Taxonomy" id="1605891"/>
    <lineage>
        <taxon>Bacteria</taxon>
        <taxon>Pseudomonadati</taxon>
        <taxon>Pseudomonadota</taxon>
        <taxon>Gammaproteobacteria</taxon>
        <taxon>Lysobacterales</taxon>
        <taxon>Lysobacteraceae</taxon>
        <taxon>Marilutibacter</taxon>
    </lineage>
</organism>
<keyword evidence="6" id="KW-0865">Zymogen</keyword>
<keyword evidence="2 10" id="KW-0645">Protease</keyword>
<dbReference type="InterPro" id="IPR001254">
    <property type="entry name" value="Trypsin_dom"/>
</dbReference>
<evidence type="ECO:0000256" key="7">
    <source>
        <dbReference type="ARBA" id="ARBA00023157"/>
    </source>
</evidence>
<dbReference type="InterPro" id="IPR009003">
    <property type="entry name" value="Peptidase_S1_PA"/>
</dbReference>
<proteinExistence type="inferred from homology"/>
<comment type="caution">
    <text evidence="10">The sequence shown here is derived from an EMBL/GenBank/DDBJ whole genome shotgun (WGS) entry which is preliminary data.</text>
</comment>
<evidence type="ECO:0000256" key="1">
    <source>
        <dbReference type="ARBA" id="ARBA00007664"/>
    </source>
</evidence>
<keyword evidence="7" id="KW-1015">Disulfide bond</keyword>
<evidence type="ECO:0000259" key="8">
    <source>
        <dbReference type="Pfam" id="PF00089"/>
    </source>
</evidence>
<dbReference type="Pfam" id="PF02983">
    <property type="entry name" value="Pro_Al_protease"/>
    <property type="match status" value="1"/>
</dbReference>
<protein>
    <submittedName>
        <fullName evidence="10">Trypsin-like serine protease</fullName>
    </submittedName>
</protein>
<dbReference type="Gene3D" id="3.30.300.50">
    <property type="match status" value="2"/>
</dbReference>